<feature type="transmembrane region" description="Helical" evidence="2">
    <location>
        <begin position="134"/>
        <end position="154"/>
    </location>
</feature>
<organism evidence="3 4">
    <name type="scientific">Streptomyces roseochromogenus subsp. oscitans DS 12.976</name>
    <dbReference type="NCBI Taxonomy" id="1352936"/>
    <lineage>
        <taxon>Bacteria</taxon>
        <taxon>Bacillati</taxon>
        <taxon>Actinomycetota</taxon>
        <taxon>Actinomycetes</taxon>
        <taxon>Kitasatosporales</taxon>
        <taxon>Streptomycetaceae</taxon>
        <taxon>Streptomyces</taxon>
    </lineage>
</organism>
<feature type="region of interest" description="Disordered" evidence="1">
    <location>
        <begin position="290"/>
        <end position="311"/>
    </location>
</feature>
<sequence>MVVLVGGSQVQDFLNFGAGVMSLVSLSCSVIWGLFAQDRIFLNIRQRIIGQAVHRTLGVASIAFLLLHITIKIALGHTQLIAAIIPFSLGITGIGGLIGLGSLAGLLMIFVGVTGALRSNFATPAPVAARWRAMHMLSYPAWCAALIHGLYAGRPVKSPLFTYLYALSLLAVMAALALRAAPRPVKRKVADRLVALFGSSERPGLEELDASRSRMAEAAPAGFEGGREPRAAAAPLYQSPATPAAQPASGFAAAYRAVSAPGRSQQPYTAGQTARMDLPLDMQATEAISRMDGPSGASGSWPVPSPPPVGEAPPSAYDPLQDTGHTIPVYDNSVANGYGGSDMYDNGETNGLYGTYNASDTYNDGPATETLPGVSYDTPGSGEPWNTPSGGFK</sequence>
<keyword evidence="4" id="KW-1185">Reference proteome</keyword>
<reference evidence="3 4" key="1">
    <citation type="journal article" date="2014" name="Genome Announc.">
        <title>Draft Genome Sequence of Streptomyces roseochromogenes subsp. oscitans DS 12.976, Producer of the Aminocoumarin Antibiotic Clorobiocin.</title>
        <authorList>
            <person name="Ruckert C."/>
            <person name="Kalinowski J."/>
            <person name="Heide L."/>
            <person name="Apel A.K."/>
        </authorList>
    </citation>
    <scope>NUCLEOTIDE SEQUENCE [LARGE SCALE GENOMIC DNA]</scope>
    <source>
        <strain evidence="3 4">DS 12.976</strain>
    </source>
</reference>
<dbReference type="STRING" id="1352936.M878_30395"/>
<feature type="compositionally biased region" description="Low complexity" evidence="1">
    <location>
        <begin position="293"/>
        <end position="302"/>
    </location>
</feature>
<feature type="region of interest" description="Disordered" evidence="1">
    <location>
        <begin position="360"/>
        <end position="393"/>
    </location>
</feature>
<gene>
    <name evidence="3" type="ORF">M878_30395</name>
</gene>
<name>V6JX78_STRRC</name>
<keyword evidence="2" id="KW-0812">Transmembrane</keyword>
<dbReference type="AlphaFoldDB" id="V6JX78"/>
<proteinExistence type="predicted"/>
<dbReference type="Proteomes" id="UP000017984">
    <property type="component" value="Chromosome"/>
</dbReference>
<feature type="transmembrane region" description="Helical" evidence="2">
    <location>
        <begin position="160"/>
        <end position="178"/>
    </location>
</feature>
<dbReference type="EMBL" id="AWQX01000264">
    <property type="protein sequence ID" value="EST24540.1"/>
    <property type="molecule type" value="Genomic_DNA"/>
</dbReference>
<evidence type="ECO:0000313" key="4">
    <source>
        <dbReference type="Proteomes" id="UP000017984"/>
    </source>
</evidence>
<evidence type="ECO:0000256" key="2">
    <source>
        <dbReference type="SAM" id="Phobius"/>
    </source>
</evidence>
<dbReference type="HOGENOM" id="CLU_037520_0_0_11"/>
<feature type="compositionally biased region" description="Polar residues" evidence="1">
    <location>
        <begin position="384"/>
        <end position="393"/>
    </location>
</feature>
<keyword evidence="2" id="KW-0472">Membrane</keyword>
<keyword evidence="2" id="KW-1133">Transmembrane helix</keyword>
<protein>
    <submittedName>
        <fullName evidence="3">Membrane protein</fullName>
    </submittedName>
</protein>
<feature type="transmembrane region" description="Helical" evidence="2">
    <location>
        <begin position="13"/>
        <end position="35"/>
    </location>
</feature>
<feature type="transmembrane region" description="Helical" evidence="2">
    <location>
        <begin position="81"/>
        <end position="113"/>
    </location>
</feature>
<evidence type="ECO:0000256" key="1">
    <source>
        <dbReference type="SAM" id="MobiDB-lite"/>
    </source>
</evidence>
<dbReference type="PATRIC" id="fig|1352936.5.peg.6332"/>
<accession>V6JX78</accession>
<feature type="transmembrane region" description="Helical" evidence="2">
    <location>
        <begin position="56"/>
        <end position="75"/>
    </location>
</feature>
<evidence type="ECO:0000313" key="3">
    <source>
        <dbReference type="EMBL" id="EST24540.1"/>
    </source>
</evidence>
<comment type="caution">
    <text evidence="3">The sequence shown here is derived from an EMBL/GenBank/DDBJ whole genome shotgun (WGS) entry which is preliminary data.</text>
</comment>